<accession>A0ABZ3J6G3</accession>
<feature type="transmembrane region" description="Helical" evidence="7">
    <location>
        <begin position="20"/>
        <end position="37"/>
    </location>
</feature>
<gene>
    <name evidence="8" type="ORF">SPACI_035890</name>
</gene>
<proteinExistence type="inferred from homology"/>
<organism evidence="8 9">
    <name type="scientific">Sporomusa acidovorans (strain ATCC 49682 / DSM 3132 / Mol)</name>
    <dbReference type="NCBI Taxonomy" id="1123286"/>
    <lineage>
        <taxon>Bacteria</taxon>
        <taxon>Bacillati</taxon>
        <taxon>Bacillota</taxon>
        <taxon>Negativicutes</taxon>
        <taxon>Selenomonadales</taxon>
        <taxon>Sporomusaceae</taxon>
        <taxon>Sporomusa</taxon>
    </lineage>
</organism>
<sequence>MLKDFLRQFAEILYRFRDSALLLFRLGLGGMFMWHGWPKIIGGPGAWAGLGKAMGTFGIEFAPGIWGFMSSFAEFGGGLLFALGLFYRPACFLLFSNMLVAFISQMADGKGLQKASQSLEDGLSFFAAAFIGPGKYSLDYYLGIEKFGEKSFRTSSIR</sequence>
<evidence type="ECO:0000256" key="2">
    <source>
        <dbReference type="ARBA" id="ARBA00006679"/>
    </source>
</evidence>
<dbReference type="Proteomes" id="UP000216052">
    <property type="component" value="Chromosome"/>
</dbReference>
<evidence type="ECO:0000256" key="7">
    <source>
        <dbReference type="SAM" id="Phobius"/>
    </source>
</evidence>
<keyword evidence="6 7" id="KW-0472">Membrane</keyword>
<comment type="similarity">
    <text evidence="2">Belongs to the DoxX family.</text>
</comment>
<feature type="transmembrane region" description="Helical" evidence="7">
    <location>
        <begin position="79"/>
        <end position="103"/>
    </location>
</feature>
<keyword evidence="3" id="KW-1003">Cell membrane</keyword>
<dbReference type="RefSeq" id="WP_245692854.1">
    <property type="nucleotide sequence ID" value="NZ_CP155571.1"/>
</dbReference>
<name>A0ABZ3J6G3_SPOA4</name>
<dbReference type="PANTHER" id="PTHR33452">
    <property type="entry name" value="OXIDOREDUCTASE CATD-RELATED"/>
    <property type="match status" value="1"/>
</dbReference>
<evidence type="ECO:0000256" key="6">
    <source>
        <dbReference type="ARBA" id="ARBA00023136"/>
    </source>
</evidence>
<reference evidence="8" key="1">
    <citation type="submission" date="2024-05" db="EMBL/GenBank/DDBJ databases">
        <title>Isolation and characterization of Sporomusa carbonis sp. nov., a carboxydotrophic hydrogenogen in the genus of Sporomusa isolated from a charcoal burning pile.</title>
        <authorList>
            <person name="Boeer T."/>
            <person name="Rosenbaum F."/>
            <person name="Eysell L."/>
            <person name="Mueller V."/>
            <person name="Daniel R."/>
            <person name="Poehlein A."/>
        </authorList>
    </citation>
    <scope>NUCLEOTIDE SEQUENCE [LARGE SCALE GENOMIC DNA]</scope>
    <source>
        <strain evidence="8">DSM 3132</strain>
    </source>
</reference>
<keyword evidence="4 7" id="KW-0812">Transmembrane</keyword>
<evidence type="ECO:0000256" key="1">
    <source>
        <dbReference type="ARBA" id="ARBA00004651"/>
    </source>
</evidence>
<evidence type="ECO:0000256" key="5">
    <source>
        <dbReference type="ARBA" id="ARBA00022989"/>
    </source>
</evidence>
<dbReference type="InterPro" id="IPR032808">
    <property type="entry name" value="DoxX"/>
</dbReference>
<evidence type="ECO:0000256" key="3">
    <source>
        <dbReference type="ARBA" id="ARBA00022475"/>
    </source>
</evidence>
<comment type="subcellular location">
    <subcellularLocation>
        <location evidence="1">Cell membrane</location>
        <topology evidence="1">Multi-pass membrane protein</topology>
    </subcellularLocation>
</comment>
<dbReference type="Pfam" id="PF07681">
    <property type="entry name" value="DoxX"/>
    <property type="match status" value="1"/>
</dbReference>
<evidence type="ECO:0008006" key="10">
    <source>
        <dbReference type="Google" id="ProtNLM"/>
    </source>
</evidence>
<evidence type="ECO:0000256" key="4">
    <source>
        <dbReference type="ARBA" id="ARBA00022692"/>
    </source>
</evidence>
<dbReference type="EMBL" id="CP155571">
    <property type="protein sequence ID" value="XFO73482.1"/>
    <property type="molecule type" value="Genomic_DNA"/>
</dbReference>
<dbReference type="PANTHER" id="PTHR33452:SF1">
    <property type="entry name" value="INNER MEMBRANE PROTEIN YPHA-RELATED"/>
    <property type="match status" value="1"/>
</dbReference>
<keyword evidence="5 7" id="KW-1133">Transmembrane helix</keyword>
<evidence type="ECO:0000313" key="9">
    <source>
        <dbReference type="Proteomes" id="UP000216052"/>
    </source>
</evidence>
<evidence type="ECO:0000313" key="8">
    <source>
        <dbReference type="EMBL" id="XFO73482.1"/>
    </source>
</evidence>
<keyword evidence="9" id="KW-1185">Reference proteome</keyword>
<dbReference type="InterPro" id="IPR051907">
    <property type="entry name" value="DoxX-like_oxidoreductase"/>
</dbReference>
<protein>
    <recommendedName>
        <fullName evidence="10">DoxX</fullName>
    </recommendedName>
</protein>